<evidence type="ECO:0000313" key="3">
    <source>
        <dbReference type="Proteomes" id="UP000483820"/>
    </source>
</evidence>
<sequence>MTDAISKPVPTVQKNSKFSSFGKFNTNIKCSFDKKHFKKMVKIDLNKCVDVNCLCKDNNCVNVGTRQECPADCRPGCQNQKIRKNEHAHIEVKTTVDRGNGLYAKEFIEQGKLVTVYCGPVIPKKKMSDSRVVVEQLSAPAGLEKSRRSNHQKTEHCTETSKAGDEGKACVDHRTRKTSRRFS</sequence>
<dbReference type="EMBL" id="WUAV01000006">
    <property type="protein sequence ID" value="KAF1748368.1"/>
    <property type="molecule type" value="Genomic_DNA"/>
</dbReference>
<dbReference type="Proteomes" id="UP000483820">
    <property type="component" value="Chromosome X"/>
</dbReference>
<evidence type="ECO:0000256" key="1">
    <source>
        <dbReference type="SAM" id="MobiDB-lite"/>
    </source>
</evidence>
<evidence type="ECO:0000313" key="2">
    <source>
        <dbReference type="EMBL" id="KAF1748368.1"/>
    </source>
</evidence>
<accession>A0A6A5G0B8</accession>
<organism evidence="2 3">
    <name type="scientific">Caenorhabditis remanei</name>
    <name type="common">Caenorhabditis vulgaris</name>
    <dbReference type="NCBI Taxonomy" id="31234"/>
    <lineage>
        <taxon>Eukaryota</taxon>
        <taxon>Metazoa</taxon>
        <taxon>Ecdysozoa</taxon>
        <taxon>Nematoda</taxon>
        <taxon>Chromadorea</taxon>
        <taxon>Rhabditida</taxon>
        <taxon>Rhabditina</taxon>
        <taxon>Rhabditomorpha</taxon>
        <taxon>Rhabditoidea</taxon>
        <taxon>Rhabditidae</taxon>
        <taxon>Peloderinae</taxon>
        <taxon>Caenorhabditis</taxon>
    </lineage>
</organism>
<dbReference type="RefSeq" id="XP_053579642.1">
    <property type="nucleotide sequence ID" value="XM_053736076.1"/>
</dbReference>
<comment type="caution">
    <text evidence="2">The sequence shown here is derived from an EMBL/GenBank/DDBJ whole genome shotgun (WGS) entry which is preliminary data.</text>
</comment>
<protein>
    <recommendedName>
        <fullName evidence="4">AWS domain-containing protein</fullName>
    </recommendedName>
</protein>
<feature type="compositionally biased region" description="Basic residues" evidence="1">
    <location>
        <begin position="174"/>
        <end position="183"/>
    </location>
</feature>
<dbReference type="InterPro" id="IPR046341">
    <property type="entry name" value="SET_dom_sf"/>
</dbReference>
<dbReference type="SUPFAM" id="SSF82199">
    <property type="entry name" value="SET domain"/>
    <property type="match status" value="1"/>
</dbReference>
<dbReference type="CTD" id="9824407"/>
<feature type="region of interest" description="Disordered" evidence="1">
    <location>
        <begin position="140"/>
        <end position="183"/>
    </location>
</feature>
<gene>
    <name evidence="2" type="ORF">GCK72_024835</name>
</gene>
<dbReference type="KEGG" id="crq:GCK72_024835"/>
<dbReference type="Gene3D" id="2.170.270.10">
    <property type="entry name" value="SET domain"/>
    <property type="match status" value="1"/>
</dbReference>
<evidence type="ECO:0008006" key="4">
    <source>
        <dbReference type="Google" id="ProtNLM"/>
    </source>
</evidence>
<proteinExistence type="predicted"/>
<name>A0A6A5G0B8_CAERE</name>
<feature type="compositionally biased region" description="Basic and acidic residues" evidence="1">
    <location>
        <begin position="144"/>
        <end position="173"/>
    </location>
</feature>
<dbReference type="GeneID" id="9824407"/>
<reference evidence="2 3" key="1">
    <citation type="submission" date="2019-12" db="EMBL/GenBank/DDBJ databases">
        <title>Chromosome-level assembly of the Caenorhabditis remanei genome.</title>
        <authorList>
            <person name="Teterina A.A."/>
            <person name="Willis J.H."/>
            <person name="Phillips P.C."/>
        </authorList>
    </citation>
    <scope>NUCLEOTIDE SEQUENCE [LARGE SCALE GENOMIC DNA]</scope>
    <source>
        <strain evidence="2 3">PX506</strain>
        <tissue evidence="2">Whole organism</tissue>
    </source>
</reference>
<dbReference type="AlphaFoldDB" id="A0A6A5G0B8"/>